<sequence length="96" mass="10338">MKHRAAIACLLVVLSPLATAAQQSQTKAAQADPAAVTRAKVVAVQGEAKAEDANVKQLKARVDALESDTHAASRQLDDRDRKIAELERELNAQRKP</sequence>
<proteinExistence type="predicted"/>
<dbReference type="AlphaFoldDB" id="A0A0G9HBX4"/>
<accession>A0A0G9HBX4</accession>
<reference evidence="2" key="1">
    <citation type="submission" date="2016-09" db="EMBL/GenBank/DDBJ databases">
        <authorList>
            <person name="Lysoe E."/>
        </authorList>
    </citation>
    <scope>NUCLEOTIDE SEQUENCE [LARGE SCALE GENOMIC DNA]</scope>
    <source>
        <strain evidence="2">LJ96T</strain>
    </source>
</reference>
<dbReference type="OrthoDB" id="5959847at2"/>
<dbReference type="EMBL" id="CP017480">
    <property type="protein sequence ID" value="APG05151.1"/>
    <property type="molecule type" value="Genomic_DNA"/>
</dbReference>
<dbReference type="PATRIC" id="fig|1440763.5.peg.3501"/>
<evidence type="ECO:0000313" key="2">
    <source>
        <dbReference type="Proteomes" id="UP000182987"/>
    </source>
</evidence>
<dbReference type="Proteomes" id="UP000182987">
    <property type="component" value="Chromosome"/>
</dbReference>
<evidence type="ECO:0000313" key="1">
    <source>
        <dbReference type="EMBL" id="APG05151.1"/>
    </source>
</evidence>
<dbReference type="STRING" id="1440763.BJI69_15425"/>
<protein>
    <submittedName>
        <fullName evidence="1">Uncharacterized protein</fullName>
    </submittedName>
</protein>
<gene>
    <name evidence="1" type="ORF">BJI69_15425</name>
</gene>
<dbReference type="RefSeq" id="WP_046968953.1">
    <property type="nucleotide sequence ID" value="NZ_CP017480.1"/>
</dbReference>
<keyword evidence="2" id="KW-1185">Reference proteome</keyword>
<dbReference type="KEGG" id="lrz:BJI69_15425"/>
<name>A0A0G9HBX4_9GAMM</name>
<organism evidence="1 2">
    <name type="scientific">Luteibacter rhizovicinus DSM 16549</name>
    <dbReference type="NCBI Taxonomy" id="1440763"/>
    <lineage>
        <taxon>Bacteria</taxon>
        <taxon>Pseudomonadati</taxon>
        <taxon>Pseudomonadota</taxon>
        <taxon>Gammaproteobacteria</taxon>
        <taxon>Lysobacterales</taxon>
        <taxon>Rhodanobacteraceae</taxon>
        <taxon>Luteibacter</taxon>
    </lineage>
</organism>